<dbReference type="Pfam" id="PF13715">
    <property type="entry name" value="CarbopepD_reg_2"/>
    <property type="match status" value="1"/>
</dbReference>
<evidence type="ECO:0008006" key="2">
    <source>
        <dbReference type="Google" id="ProtNLM"/>
    </source>
</evidence>
<comment type="caution">
    <text evidence="1">The sequence shown here is derived from an EMBL/GenBank/DDBJ whole genome shotgun (WGS) entry which is preliminary data.</text>
</comment>
<organism evidence="1">
    <name type="scientific">bioreactor metagenome</name>
    <dbReference type="NCBI Taxonomy" id="1076179"/>
    <lineage>
        <taxon>unclassified sequences</taxon>
        <taxon>metagenomes</taxon>
        <taxon>ecological metagenomes</taxon>
    </lineage>
</organism>
<proteinExistence type="predicted"/>
<sequence length="267" mass="30198">MFCSSIGAQQVFNGVVYEYGTNSVVPYAMIFAKGKDVGVVSDKNGKFSLVSDKIEALDSITITSLGYSKELIAVKDWKDGESIFIRTNPFQINEALVTANRTKNIKIGITGAGMKMLFVPLFMKQELDKNDFIGREVGVALKVNRDCHVKKLNFFIALNKYDNVKLRALFYEMKDGRPGDLIVNKDIIFNVDIEKGWYSVDLIPYDIYLSKGQQIAVTLMTLDETNRNEFFIYGRLLKNPGLFRRDRALGEWDISNGGMALYLDAQY</sequence>
<name>A0A645BBF7_9ZZZZ</name>
<dbReference type="AlphaFoldDB" id="A0A645BBF7"/>
<dbReference type="EMBL" id="VSSQ01019045">
    <property type="protein sequence ID" value="MPM62785.1"/>
    <property type="molecule type" value="Genomic_DNA"/>
</dbReference>
<dbReference type="InterPro" id="IPR008969">
    <property type="entry name" value="CarboxyPept-like_regulatory"/>
</dbReference>
<accession>A0A645BBF7</accession>
<gene>
    <name evidence="1" type="ORF">SDC9_109663</name>
</gene>
<evidence type="ECO:0000313" key="1">
    <source>
        <dbReference type="EMBL" id="MPM62785.1"/>
    </source>
</evidence>
<reference evidence="1" key="1">
    <citation type="submission" date="2019-08" db="EMBL/GenBank/DDBJ databases">
        <authorList>
            <person name="Kucharzyk K."/>
            <person name="Murdoch R.W."/>
            <person name="Higgins S."/>
            <person name="Loffler F."/>
        </authorList>
    </citation>
    <scope>NUCLEOTIDE SEQUENCE</scope>
</reference>
<dbReference type="SUPFAM" id="SSF49464">
    <property type="entry name" value="Carboxypeptidase regulatory domain-like"/>
    <property type="match status" value="1"/>
</dbReference>
<protein>
    <recommendedName>
        <fullName evidence="2">TonB-dependent receptor SusC</fullName>
    </recommendedName>
</protein>